<comment type="subcellular location">
    <subcellularLocation>
        <location evidence="1">Membrane</location>
        <topology evidence="1">Multi-pass membrane protein</topology>
    </subcellularLocation>
</comment>
<feature type="transmembrane region" description="Helical" evidence="6">
    <location>
        <begin position="62"/>
        <end position="80"/>
    </location>
</feature>
<feature type="transmembrane region" description="Helical" evidence="6">
    <location>
        <begin position="711"/>
        <end position="729"/>
    </location>
</feature>
<dbReference type="GO" id="GO:0016020">
    <property type="term" value="C:membrane"/>
    <property type="evidence" value="ECO:0007669"/>
    <property type="project" value="UniProtKB-SubCell"/>
</dbReference>
<dbReference type="SFLD" id="SFLDF00027">
    <property type="entry name" value="p-type_atpase"/>
    <property type="match status" value="1"/>
</dbReference>
<dbReference type="SFLD" id="SFLDS00003">
    <property type="entry name" value="Haloacid_Dehalogenase"/>
    <property type="match status" value="1"/>
</dbReference>
<proteinExistence type="predicted"/>
<dbReference type="SUPFAM" id="SSF56784">
    <property type="entry name" value="HAD-like"/>
    <property type="match status" value="1"/>
</dbReference>
<dbReference type="Pfam" id="PF00122">
    <property type="entry name" value="E1-E2_ATPase"/>
    <property type="match status" value="1"/>
</dbReference>
<keyword evidence="2 6" id="KW-0812">Transmembrane</keyword>
<keyword evidence="3" id="KW-1278">Translocase</keyword>
<dbReference type="AlphaFoldDB" id="A0A1H3HMN9"/>
<dbReference type="NCBIfam" id="TIGR01494">
    <property type="entry name" value="ATPase_P-type"/>
    <property type="match status" value="2"/>
</dbReference>
<dbReference type="InterPro" id="IPR008250">
    <property type="entry name" value="ATPase_P-typ_transduc_dom_A_sf"/>
</dbReference>
<dbReference type="Gene3D" id="3.40.1110.10">
    <property type="entry name" value="Calcium-transporting ATPase, cytoplasmic domain N"/>
    <property type="match status" value="1"/>
</dbReference>
<gene>
    <name evidence="8" type="ORF">SAMN02910414_00911</name>
</gene>
<dbReference type="RefSeq" id="WP_159429326.1">
    <property type="nucleotide sequence ID" value="NZ_FNPG01000009.1"/>
</dbReference>
<feature type="transmembrane region" description="Helical" evidence="6">
    <location>
        <begin position="618"/>
        <end position="640"/>
    </location>
</feature>
<keyword evidence="5 6" id="KW-0472">Membrane</keyword>
<evidence type="ECO:0000313" key="9">
    <source>
        <dbReference type="Proteomes" id="UP000183918"/>
    </source>
</evidence>
<dbReference type="Pfam" id="PF00702">
    <property type="entry name" value="Hydrolase"/>
    <property type="match status" value="1"/>
</dbReference>
<feature type="transmembrane region" description="Helical" evidence="6">
    <location>
        <begin position="86"/>
        <end position="105"/>
    </location>
</feature>
<feature type="transmembrane region" description="Helical" evidence="6">
    <location>
        <begin position="267"/>
        <end position="295"/>
    </location>
</feature>
<name>A0A1H3HMN9_9FIRM</name>
<feature type="transmembrane region" description="Helical" evidence="6">
    <location>
        <begin position="646"/>
        <end position="665"/>
    </location>
</feature>
<feature type="domain" description="P-type ATPase A" evidence="7">
    <location>
        <begin position="121"/>
        <end position="212"/>
    </location>
</feature>
<dbReference type="SUPFAM" id="SSF81653">
    <property type="entry name" value="Calcium ATPase, transduction domain A"/>
    <property type="match status" value="1"/>
</dbReference>
<evidence type="ECO:0000256" key="2">
    <source>
        <dbReference type="ARBA" id="ARBA00022692"/>
    </source>
</evidence>
<evidence type="ECO:0000256" key="6">
    <source>
        <dbReference type="SAM" id="Phobius"/>
    </source>
</evidence>
<dbReference type="Gene3D" id="2.70.150.10">
    <property type="entry name" value="Calcium-transporting ATPase, cytoplasmic transduction domain A"/>
    <property type="match status" value="1"/>
</dbReference>
<evidence type="ECO:0000259" key="7">
    <source>
        <dbReference type="Pfam" id="PF00122"/>
    </source>
</evidence>
<dbReference type="InterPro" id="IPR023299">
    <property type="entry name" value="ATPase_P-typ_cyto_dom_N"/>
</dbReference>
<dbReference type="InterPro" id="IPR036412">
    <property type="entry name" value="HAD-like_sf"/>
</dbReference>
<dbReference type="EMBL" id="FNPG01000009">
    <property type="protein sequence ID" value="SDY16771.1"/>
    <property type="molecule type" value="Genomic_DNA"/>
</dbReference>
<dbReference type="PANTHER" id="PTHR42861">
    <property type="entry name" value="CALCIUM-TRANSPORTING ATPASE"/>
    <property type="match status" value="1"/>
</dbReference>
<sequence>MADIAETDRQFGEKNKKVDRVYADIHNGLSSNFVDKRVVAGAINTPVEPYTKSLNDIIKSNVYTYFNFIFFIITILLILVRGWSDLIFLPIIIANTAIGVAQEVYSKKQLEKLKFTNDSKYVVIRDGKKNSISSNDLVLDDIVEFNEGDQIPADAVVVYGELRVNESLLTGESYDILKKEGSNLLSGSWVIEGTARAKIDKVGKDSNISKLTLEASKEKSTKKSEMNVALDKLIKTIGIIIIPVAIAMFIQSFIYNKESFEISVKSMIAALIGMIPEGLYLLASFTMAVGSLRLAKKDIIIHDMRSIEELARTDILCVDKTGTITAGKMKVKGYNTLGEENSSNTRSTLYHILGEFVANSNEKTETTYALKNFFIEKAHMEVGKKVPFSSKIKYSGMNLGGKNYVLGSAENVFRDDYEKYREEIEKYSRLGFVVLVFAEYLGELEEEKELVDEVIPLGVIFLTNPIRKNAKETFSFFKENGTKIKVISGDNPITVSKIAKKVGIEDADKYIDARKLLNDDDYKEAVEKYTVFGRTSEAQKQEIIKRLKGSNHSVAMVGDGINDVLALREADCSIALAAEGKSPIAQISQLVITDGDFSKIPLVVKEGRRVVNNIEQTAILYVAKNTFSLLLAIFAVIFVYNYPLMPSQVTIISLFTIGIPSFLLTLEKNNKKIQKNFLTKVFLKAIPAALASFFVVSGLTVFCREFNIENQILSTTATILVAIIGFIILHKVINPFKKKHVVMMLLLGGGLVLVMLLMNEAFSINKISKKGIMLIVLFAFVVGEVYRGLEIGFVKTYNFIHNNKIAKKIIDNINNLLKKITN</sequence>
<protein>
    <submittedName>
        <fullName evidence="8">Cation-transporting ATPase E</fullName>
    </submittedName>
</protein>
<dbReference type="Gene3D" id="3.40.50.1000">
    <property type="entry name" value="HAD superfamily/HAD-like"/>
    <property type="match status" value="1"/>
</dbReference>
<dbReference type="SUPFAM" id="SSF81665">
    <property type="entry name" value="Calcium ATPase, transmembrane domain M"/>
    <property type="match status" value="1"/>
</dbReference>
<dbReference type="PRINTS" id="PR00119">
    <property type="entry name" value="CATATPASE"/>
</dbReference>
<dbReference type="InterPro" id="IPR044492">
    <property type="entry name" value="P_typ_ATPase_HD_dom"/>
</dbReference>
<dbReference type="InterPro" id="IPR023214">
    <property type="entry name" value="HAD_sf"/>
</dbReference>
<organism evidence="8 9">
    <name type="scientific">Lachnobacterium bovis DSM 14045</name>
    <dbReference type="NCBI Taxonomy" id="1122142"/>
    <lineage>
        <taxon>Bacteria</taxon>
        <taxon>Bacillati</taxon>
        <taxon>Bacillota</taxon>
        <taxon>Clostridia</taxon>
        <taxon>Lachnospirales</taxon>
        <taxon>Lachnospiraceae</taxon>
        <taxon>Lachnobacterium</taxon>
    </lineage>
</organism>
<keyword evidence="9" id="KW-1185">Reference proteome</keyword>
<evidence type="ECO:0000256" key="1">
    <source>
        <dbReference type="ARBA" id="ARBA00004141"/>
    </source>
</evidence>
<dbReference type="SFLD" id="SFLDG00002">
    <property type="entry name" value="C1.7:_P-type_atpase_like"/>
    <property type="match status" value="1"/>
</dbReference>
<evidence type="ECO:0000256" key="5">
    <source>
        <dbReference type="ARBA" id="ARBA00023136"/>
    </source>
</evidence>
<dbReference type="InterPro" id="IPR059000">
    <property type="entry name" value="ATPase_P-type_domA"/>
</dbReference>
<feature type="transmembrane region" description="Helical" evidence="6">
    <location>
        <begin position="233"/>
        <end position="255"/>
    </location>
</feature>
<accession>A0A1H3HMN9</accession>
<reference evidence="8 9" key="1">
    <citation type="submission" date="2016-10" db="EMBL/GenBank/DDBJ databases">
        <authorList>
            <person name="de Groot N.N."/>
        </authorList>
    </citation>
    <scope>NUCLEOTIDE SEQUENCE [LARGE SCALE GENOMIC DNA]</scope>
    <source>
        <strain evidence="8 9">DSM 14045</strain>
    </source>
</reference>
<keyword evidence="4 6" id="KW-1133">Transmembrane helix</keyword>
<feature type="transmembrane region" description="Helical" evidence="6">
    <location>
        <begin position="677"/>
        <end position="699"/>
    </location>
</feature>
<dbReference type="InterPro" id="IPR001757">
    <property type="entry name" value="P_typ_ATPase"/>
</dbReference>
<dbReference type="Proteomes" id="UP000183918">
    <property type="component" value="Unassembled WGS sequence"/>
</dbReference>
<dbReference type="STRING" id="1122142.SAMN02910414_00911"/>
<dbReference type="OrthoDB" id="9760364at2"/>
<evidence type="ECO:0000256" key="3">
    <source>
        <dbReference type="ARBA" id="ARBA00022967"/>
    </source>
</evidence>
<dbReference type="Gene3D" id="1.20.1110.10">
    <property type="entry name" value="Calcium-transporting ATPase, transmembrane domain"/>
    <property type="match status" value="1"/>
</dbReference>
<dbReference type="InterPro" id="IPR018303">
    <property type="entry name" value="ATPase_P-typ_P_site"/>
</dbReference>
<dbReference type="GO" id="GO:0005524">
    <property type="term" value="F:ATP binding"/>
    <property type="evidence" value="ECO:0007669"/>
    <property type="project" value="InterPro"/>
</dbReference>
<feature type="transmembrane region" description="Helical" evidence="6">
    <location>
        <begin position="741"/>
        <end position="759"/>
    </location>
</feature>
<evidence type="ECO:0000313" key="8">
    <source>
        <dbReference type="EMBL" id="SDY16771.1"/>
    </source>
</evidence>
<feature type="transmembrane region" description="Helical" evidence="6">
    <location>
        <begin position="771"/>
        <end position="789"/>
    </location>
</feature>
<evidence type="ECO:0000256" key="4">
    <source>
        <dbReference type="ARBA" id="ARBA00022989"/>
    </source>
</evidence>
<dbReference type="PROSITE" id="PS00154">
    <property type="entry name" value="ATPASE_E1_E2"/>
    <property type="match status" value="1"/>
</dbReference>
<dbReference type="GO" id="GO:0016887">
    <property type="term" value="F:ATP hydrolysis activity"/>
    <property type="evidence" value="ECO:0007669"/>
    <property type="project" value="InterPro"/>
</dbReference>
<dbReference type="InterPro" id="IPR023298">
    <property type="entry name" value="ATPase_P-typ_TM_dom_sf"/>
</dbReference>